<evidence type="ECO:0000313" key="3">
    <source>
        <dbReference type="Proteomes" id="UP000249819"/>
    </source>
</evidence>
<reference evidence="2 3" key="1">
    <citation type="submission" date="2018-06" db="EMBL/GenBank/DDBJ databases">
        <title>Genomic Encyclopedia of Archaeal and Bacterial Type Strains, Phase II (KMG-II): from individual species to whole genera.</title>
        <authorList>
            <person name="Goeker M."/>
        </authorList>
    </citation>
    <scope>NUCLEOTIDE SEQUENCE [LARGE SCALE GENOMIC DNA]</scope>
    <source>
        <strain evidence="2 3">DSM 29821</strain>
    </source>
</reference>
<gene>
    <name evidence="2" type="ORF">CLV59_106129</name>
</gene>
<comment type="caution">
    <text evidence="2">The sequence shown here is derived from an EMBL/GenBank/DDBJ whole genome shotgun (WGS) entry which is preliminary data.</text>
</comment>
<accession>A0A327VT40</accession>
<proteinExistence type="predicted"/>
<dbReference type="RefSeq" id="WP_111593541.1">
    <property type="nucleotide sequence ID" value="NZ_QLMA01000006.1"/>
</dbReference>
<feature type="transmembrane region" description="Helical" evidence="1">
    <location>
        <begin position="95"/>
        <end position="112"/>
    </location>
</feature>
<organism evidence="2 3">
    <name type="scientific">Chitinophaga dinghuensis</name>
    <dbReference type="NCBI Taxonomy" id="1539050"/>
    <lineage>
        <taxon>Bacteria</taxon>
        <taxon>Pseudomonadati</taxon>
        <taxon>Bacteroidota</taxon>
        <taxon>Chitinophagia</taxon>
        <taxon>Chitinophagales</taxon>
        <taxon>Chitinophagaceae</taxon>
        <taxon>Chitinophaga</taxon>
    </lineage>
</organism>
<keyword evidence="1" id="KW-0812">Transmembrane</keyword>
<keyword evidence="3" id="KW-1185">Reference proteome</keyword>
<feature type="transmembrane region" description="Helical" evidence="1">
    <location>
        <begin position="118"/>
        <end position="139"/>
    </location>
</feature>
<keyword evidence="1" id="KW-0472">Membrane</keyword>
<name>A0A327VT40_9BACT</name>
<dbReference type="EMBL" id="QLMA01000006">
    <property type="protein sequence ID" value="RAJ79069.1"/>
    <property type="molecule type" value="Genomic_DNA"/>
</dbReference>
<feature type="transmembrane region" description="Helical" evidence="1">
    <location>
        <begin position="65"/>
        <end position="88"/>
    </location>
</feature>
<feature type="transmembrane region" description="Helical" evidence="1">
    <location>
        <begin position="24"/>
        <end position="45"/>
    </location>
</feature>
<keyword evidence="1" id="KW-1133">Transmembrane helix</keyword>
<dbReference type="Proteomes" id="UP000249819">
    <property type="component" value="Unassembled WGS sequence"/>
</dbReference>
<dbReference type="AlphaFoldDB" id="A0A327VT40"/>
<evidence type="ECO:0000256" key="1">
    <source>
        <dbReference type="SAM" id="Phobius"/>
    </source>
</evidence>
<protein>
    <submittedName>
        <fullName evidence="2">Uncharacterized protein</fullName>
    </submittedName>
</protein>
<sequence>MNTEETTLFDASFESTIKPLRWSILPLNVQIICWIGLFLGLYLTLTSLMALPGLIQATLSGDLDLLTILVLWTTTFLKIFPIPLMHLFVLIEKKWAIRFSWIGLIALAFLAVCDFTRGFISFFSIIIYLVYIIFFVQLLPLQKKWESGAISTMDKVKSSK</sequence>
<evidence type="ECO:0000313" key="2">
    <source>
        <dbReference type="EMBL" id="RAJ79069.1"/>
    </source>
</evidence>
<dbReference type="OrthoDB" id="670758at2"/>